<name>A0A2T3M9E5_9GAMM</name>
<evidence type="ECO:0000313" key="2">
    <source>
        <dbReference type="Proteomes" id="UP000241954"/>
    </source>
</evidence>
<accession>A0A2T3M9E5</accession>
<organism evidence="1 2">
    <name type="scientific">Photobacterium iliopiscarium</name>
    <dbReference type="NCBI Taxonomy" id="56192"/>
    <lineage>
        <taxon>Bacteria</taxon>
        <taxon>Pseudomonadati</taxon>
        <taxon>Pseudomonadota</taxon>
        <taxon>Gammaproteobacteria</taxon>
        <taxon>Vibrionales</taxon>
        <taxon>Vibrionaceae</taxon>
        <taxon>Photobacterium</taxon>
    </lineage>
</organism>
<dbReference type="Proteomes" id="UP000241954">
    <property type="component" value="Unassembled WGS sequence"/>
</dbReference>
<protein>
    <submittedName>
        <fullName evidence="1">Uncharacterized protein</fullName>
    </submittedName>
</protein>
<reference evidence="1 2" key="1">
    <citation type="submission" date="2018-01" db="EMBL/GenBank/DDBJ databases">
        <title>Whole genome sequencing of Histamine producing bacteria.</title>
        <authorList>
            <person name="Butler K."/>
        </authorList>
    </citation>
    <scope>NUCLEOTIDE SEQUENCE [LARGE SCALE GENOMIC DNA]</scope>
    <source>
        <strain evidence="1 2">NCIMB 13481</strain>
    </source>
</reference>
<dbReference type="AlphaFoldDB" id="A0A2T3M9E5"/>
<comment type="caution">
    <text evidence="1">The sequence shown here is derived from an EMBL/GenBank/DDBJ whole genome shotgun (WGS) entry which is preliminary data.</text>
</comment>
<dbReference type="RefSeq" id="WP_107238052.1">
    <property type="nucleotide sequence ID" value="NZ_PYLW01000034.1"/>
</dbReference>
<gene>
    <name evidence="1" type="ORF">C9I88_18995</name>
</gene>
<evidence type="ECO:0000313" key="1">
    <source>
        <dbReference type="EMBL" id="PSV89363.1"/>
    </source>
</evidence>
<dbReference type="EMBL" id="PYLW01000034">
    <property type="protein sequence ID" value="PSV89363.1"/>
    <property type="molecule type" value="Genomic_DNA"/>
</dbReference>
<sequence length="308" mass="34926">MVEMEFNLEEIYIQSIMTKIATVIVEGVDDVPVYDAICNKLIKKYDVIAVENIDDFSEGSAGVIGAMDKILEIPSSQHLPKNYILGIIDKDVRDYRAEVPDNDLVFMLNQYSMESHFVSEEAVSGITNRSIKATSNLKGEELNQFIFNKIKESIDELYFYSLEALKGATDSNYDSVFTYSYKYGRMNDPTIREQIELKKTSLTQYGDSIGLVQCIDSLKKVAKGKWLLSFFCEQLEIVFQNLPEDCGNSNIEKCQFCLNEAINKCQYKLKEGISKVTIKGFALEEVGLSELDYVRDRLDSMLPSNLVA</sequence>
<proteinExistence type="predicted"/>